<dbReference type="EC" id="2.7.7.19" evidence="3"/>
<dbReference type="Proteomes" id="UP000050741">
    <property type="component" value="Unassembled WGS sequence"/>
</dbReference>
<evidence type="ECO:0000256" key="6">
    <source>
        <dbReference type="ARBA" id="ARBA00022741"/>
    </source>
</evidence>
<evidence type="ECO:0000313" key="12">
    <source>
        <dbReference type="Proteomes" id="UP000050741"/>
    </source>
</evidence>
<evidence type="ECO:0000256" key="3">
    <source>
        <dbReference type="ARBA" id="ARBA00012388"/>
    </source>
</evidence>
<reference evidence="13" key="3">
    <citation type="submission" date="2016-06" db="UniProtKB">
        <authorList>
            <consortium name="WormBaseParasite"/>
        </authorList>
    </citation>
    <scope>IDENTIFICATION</scope>
</reference>
<keyword evidence="12" id="KW-1185">Reference proteome</keyword>
<keyword evidence="6" id="KW-0547">Nucleotide-binding</keyword>
<keyword evidence="5" id="KW-0808">Transferase</keyword>
<dbReference type="Pfam" id="PF04928">
    <property type="entry name" value="PAP_central"/>
    <property type="match status" value="1"/>
</dbReference>
<dbReference type="GO" id="GO:0005634">
    <property type="term" value="C:nucleus"/>
    <property type="evidence" value="ECO:0007669"/>
    <property type="project" value="UniProtKB-SubCell"/>
</dbReference>
<comment type="similarity">
    <text evidence="2">Belongs to the poly(A) polymerase family.</text>
</comment>
<dbReference type="GO" id="GO:1990817">
    <property type="term" value="F:poly(A) RNA polymerase activity"/>
    <property type="evidence" value="ECO:0007669"/>
    <property type="project" value="UniProtKB-EC"/>
</dbReference>
<dbReference type="Gene3D" id="1.10.1410.10">
    <property type="match status" value="1"/>
</dbReference>
<keyword evidence="10" id="KW-0732">Signal</keyword>
<dbReference type="SUPFAM" id="SSF81631">
    <property type="entry name" value="PAP/OAS1 substrate-binding domain"/>
    <property type="match status" value="1"/>
</dbReference>
<feature type="domain" description="Poly(A) polymerase central" evidence="11">
    <location>
        <begin position="456"/>
        <end position="582"/>
    </location>
</feature>
<proteinExistence type="inferred from homology"/>
<dbReference type="GO" id="GO:0005524">
    <property type="term" value="F:ATP binding"/>
    <property type="evidence" value="ECO:0007669"/>
    <property type="project" value="UniProtKB-KW"/>
</dbReference>
<feature type="chain" id="PRO_5008146378" description="polynucleotide adenylyltransferase" evidence="10">
    <location>
        <begin position="20"/>
        <end position="636"/>
    </location>
</feature>
<reference evidence="12" key="1">
    <citation type="submission" date="2013-12" db="EMBL/GenBank/DDBJ databases">
        <authorList>
            <person name="Aslett M."/>
        </authorList>
    </citation>
    <scope>NUCLEOTIDE SEQUENCE [LARGE SCALE GENOMIC DNA]</scope>
    <source>
        <strain evidence="12">Lindley</strain>
    </source>
</reference>
<keyword evidence="8" id="KW-0539">Nucleus</keyword>
<comment type="subcellular location">
    <subcellularLocation>
        <location evidence="1">Nucleus</location>
    </subcellularLocation>
</comment>
<dbReference type="PANTHER" id="PTHR10682:SF10">
    <property type="entry name" value="POLYNUCLEOTIDE ADENYLYLTRANSFERASE"/>
    <property type="match status" value="1"/>
</dbReference>
<keyword evidence="7" id="KW-0067">ATP-binding</keyword>
<keyword evidence="4" id="KW-0507">mRNA processing</keyword>
<comment type="catalytic activity">
    <reaction evidence="9">
        <text>RNA(n) + ATP = RNA(n)-3'-adenine ribonucleotide + diphosphate</text>
        <dbReference type="Rhea" id="RHEA:11332"/>
        <dbReference type="Rhea" id="RHEA-COMP:14527"/>
        <dbReference type="Rhea" id="RHEA-COMP:17347"/>
        <dbReference type="ChEBI" id="CHEBI:30616"/>
        <dbReference type="ChEBI" id="CHEBI:33019"/>
        <dbReference type="ChEBI" id="CHEBI:140395"/>
        <dbReference type="ChEBI" id="CHEBI:173115"/>
        <dbReference type="EC" id="2.7.7.19"/>
    </reaction>
</comment>
<evidence type="ECO:0000256" key="9">
    <source>
        <dbReference type="ARBA" id="ARBA00048830"/>
    </source>
</evidence>
<dbReference type="GO" id="GO:0006397">
    <property type="term" value="P:mRNA processing"/>
    <property type="evidence" value="ECO:0007669"/>
    <property type="project" value="UniProtKB-KW"/>
</dbReference>
<dbReference type="SUPFAM" id="SSF81301">
    <property type="entry name" value="Nucleotidyltransferase"/>
    <property type="match status" value="1"/>
</dbReference>
<evidence type="ECO:0000256" key="4">
    <source>
        <dbReference type="ARBA" id="ARBA00022664"/>
    </source>
</evidence>
<protein>
    <recommendedName>
        <fullName evidence="3">polynucleotide adenylyltransferase</fullName>
        <ecNumber evidence="3">2.7.7.19</ecNumber>
    </recommendedName>
</protein>
<evidence type="ECO:0000256" key="2">
    <source>
        <dbReference type="ARBA" id="ARBA00010912"/>
    </source>
</evidence>
<organism evidence="12 13">
    <name type="scientific">Globodera pallida</name>
    <name type="common">Potato cyst nematode worm</name>
    <name type="synonym">Heterodera pallida</name>
    <dbReference type="NCBI Taxonomy" id="36090"/>
    <lineage>
        <taxon>Eukaryota</taxon>
        <taxon>Metazoa</taxon>
        <taxon>Ecdysozoa</taxon>
        <taxon>Nematoda</taxon>
        <taxon>Chromadorea</taxon>
        <taxon>Rhabditida</taxon>
        <taxon>Tylenchina</taxon>
        <taxon>Tylenchomorpha</taxon>
        <taxon>Tylenchoidea</taxon>
        <taxon>Heteroderidae</taxon>
        <taxon>Heteroderinae</taxon>
        <taxon>Globodera</taxon>
    </lineage>
</organism>
<dbReference type="InterPro" id="IPR043519">
    <property type="entry name" value="NT_sf"/>
</dbReference>
<evidence type="ECO:0000259" key="11">
    <source>
        <dbReference type="Pfam" id="PF04928"/>
    </source>
</evidence>
<evidence type="ECO:0000256" key="8">
    <source>
        <dbReference type="ARBA" id="ARBA00023242"/>
    </source>
</evidence>
<evidence type="ECO:0000313" key="13">
    <source>
        <dbReference type="WBParaSite" id="GPLIN_000194900"/>
    </source>
</evidence>
<dbReference type="PANTHER" id="PTHR10682">
    <property type="entry name" value="POLY A POLYMERASE"/>
    <property type="match status" value="1"/>
</dbReference>
<name>A0A183BMW4_GLOPA</name>
<accession>A0A183BMW4</accession>
<sequence>MSPTIFFAILFLTLATSNAFPGQSFIKSLFLYCGEFCFKQNPYGGAQNVLLDEFYVSYFNAETEQIRQTFMSKIAIYTHIYMLRWKLDQNIEQLQHEVLTKENKYISFYKRHSDNLSRIITLFAEMNLYDEALCLLLRIKFETLKALQCENKFDKEIFQNNCIDEAKLIISENLEHIKEWMLSDLLQFIDHRHKLLKYFDKISKSNIRELNKVRESFIMLVGGSRVALLCGNIKELSFFCSAPFSSYALMDSDYFQNKSEIGKWRSKMMLEFTDILKKSRAKLNVLKEMIKKAEENAPASQYAVGTDKDWAKQFTSIKPRLVTIGSHLMSADMEGSDLDLLCVVHDKINVAHFYGESGGDLFTLLKKKLKGINYISWIDGKVKMVRIEHVNIEVDLSLVPVPEEYLSRTKLLLEDDELIRQMTYESGIYSLAGYKSAKFQLSLLSSGQKEECISLLKAVKVWAKIRLIYSGIFGYFNGAALSVMATKICALFPNAPLSYLLLQFFSIYSNWDWANRAPVILDKLTPITMNQIVRFWSPIFSLALMNVITPKFPEQNAAFNVNDFTFRTIIAELKIANQILSENVGTISSDPAIGRKNRLQNEKNNCFWSFMACRLNNESRIPQRKLNFEFVTNLRF</sequence>
<dbReference type="Gene3D" id="3.30.460.10">
    <property type="entry name" value="Beta Polymerase, domain 2"/>
    <property type="match status" value="1"/>
</dbReference>
<feature type="signal peptide" evidence="10">
    <location>
        <begin position="1"/>
        <end position="19"/>
    </location>
</feature>
<dbReference type="AlphaFoldDB" id="A0A183BMW4"/>
<evidence type="ECO:0000256" key="5">
    <source>
        <dbReference type="ARBA" id="ARBA00022679"/>
    </source>
</evidence>
<dbReference type="WBParaSite" id="GPLIN_000194900">
    <property type="protein sequence ID" value="GPLIN_000194900"/>
    <property type="gene ID" value="GPLIN_000194900"/>
</dbReference>
<reference evidence="12" key="2">
    <citation type="submission" date="2014-05" db="EMBL/GenBank/DDBJ databases">
        <title>The genome and life-stage specific transcriptomes of Globodera pallida elucidate key aspects of plant parasitism by a cyst nematode.</title>
        <authorList>
            <person name="Cotton J.A."/>
            <person name="Lilley C.J."/>
            <person name="Jones L.M."/>
            <person name="Kikuchi T."/>
            <person name="Reid A.J."/>
            <person name="Thorpe P."/>
            <person name="Tsai I.J."/>
            <person name="Beasley H."/>
            <person name="Blok V."/>
            <person name="Cock P.J.A."/>
            <person name="Van den Akker S.E."/>
            <person name="Holroyd N."/>
            <person name="Hunt M."/>
            <person name="Mantelin S."/>
            <person name="Naghra H."/>
            <person name="Pain A."/>
            <person name="Palomares-Rius J.E."/>
            <person name="Zarowiecki M."/>
            <person name="Berriman M."/>
            <person name="Jones J.T."/>
            <person name="Urwin P.E."/>
        </authorList>
    </citation>
    <scope>NUCLEOTIDE SEQUENCE [LARGE SCALE GENOMIC DNA]</scope>
    <source>
        <strain evidence="12">Lindley</strain>
    </source>
</reference>
<evidence type="ECO:0000256" key="7">
    <source>
        <dbReference type="ARBA" id="ARBA00022840"/>
    </source>
</evidence>
<evidence type="ECO:0000256" key="10">
    <source>
        <dbReference type="SAM" id="SignalP"/>
    </source>
</evidence>
<evidence type="ECO:0000256" key="1">
    <source>
        <dbReference type="ARBA" id="ARBA00004123"/>
    </source>
</evidence>
<dbReference type="InterPro" id="IPR007012">
    <property type="entry name" value="PolA_pol_cen_dom"/>
</dbReference>